<feature type="transmembrane region" description="Helical" evidence="10">
    <location>
        <begin position="43"/>
        <end position="65"/>
    </location>
</feature>
<evidence type="ECO:0000256" key="5">
    <source>
        <dbReference type="ARBA" id="ARBA00023040"/>
    </source>
</evidence>
<evidence type="ECO:0000256" key="1">
    <source>
        <dbReference type="ARBA" id="ARBA00004651"/>
    </source>
</evidence>
<feature type="transmembrane region" description="Helical" evidence="10">
    <location>
        <begin position="469"/>
        <end position="491"/>
    </location>
</feature>
<feature type="transmembrane region" description="Helical" evidence="10">
    <location>
        <begin position="6"/>
        <end position="31"/>
    </location>
</feature>
<dbReference type="Proteomes" id="UP001159405">
    <property type="component" value="Unassembled WGS sequence"/>
</dbReference>
<keyword evidence="2" id="KW-1003">Cell membrane</keyword>
<dbReference type="PANTHER" id="PTHR24246">
    <property type="entry name" value="OLFACTORY RECEPTOR AND ADENOSINE RECEPTOR"/>
    <property type="match status" value="1"/>
</dbReference>
<evidence type="ECO:0000256" key="9">
    <source>
        <dbReference type="ARBA" id="ARBA00023224"/>
    </source>
</evidence>
<dbReference type="PRINTS" id="PR00237">
    <property type="entry name" value="GPCRRHODOPSN"/>
</dbReference>
<keyword evidence="8" id="KW-0325">Glycoprotein</keyword>
<evidence type="ECO:0000313" key="12">
    <source>
        <dbReference type="EMBL" id="CAH3108788.1"/>
    </source>
</evidence>
<evidence type="ECO:0000256" key="8">
    <source>
        <dbReference type="ARBA" id="ARBA00023180"/>
    </source>
</evidence>
<dbReference type="PANTHER" id="PTHR24246:SF27">
    <property type="entry name" value="ADENOSINE RECEPTOR, ISOFORM A"/>
    <property type="match status" value="1"/>
</dbReference>
<comment type="caution">
    <text evidence="12">The sequence shown here is derived from an EMBL/GenBank/DDBJ whole genome shotgun (WGS) entry which is preliminary data.</text>
</comment>
<evidence type="ECO:0000256" key="4">
    <source>
        <dbReference type="ARBA" id="ARBA00022989"/>
    </source>
</evidence>
<feature type="non-terminal residue" evidence="12">
    <location>
        <position position="1"/>
    </location>
</feature>
<dbReference type="CDD" id="cd00637">
    <property type="entry name" value="7tm_classA_rhodopsin-like"/>
    <property type="match status" value="2"/>
</dbReference>
<keyword evidence="6 10" id="KW-0472">Membrane</keyword>
<evidence type="ECO:0000313" key="13">
    <source>
        <dbReference type="Proteomes" id="UP001159405"/>
    </source>
</evidence>
<keyword evidence="5" id="KW-0297">G-protein coupled receptor</keyword>
<proteinExistence type="predicted"/>
<dbReference type="PROSITE" id="PS50262">
    <property type="entry name" value="G_PROTEIN_RECEP_F1_2"/>
    <property type="match status" value="2"/>
</dbReference>
<evidence type="ECO:0000256" key="6">
    <source>
        <dbReference type="ARBA" id="ARBA00023136"/>
    </source>
</evidence>
<sequence>YLTTQLATGIFLTILSPVTVISNALLLFTIFKDPLKCFRTSPTYFIVALALVDLITGIFIEPFFIMDRLVRYITWSTRLVSEPYKSLSFFGGMFSYVGLNASFLLVLGLIVSQFIAITYPHRYRAIVTTRGVLACAILSCVYFTGFILLQYVGVPLATLSKVDLHLHSTLITVLLISSSLLLLISFHKFAETSRRITTQNSETRYARGGHERKNPRNRISQRQFTIVTLILSGILIVCSIPHIVLVHLRFYMKQETLQERLDLFAFVKIGDEMMFVKVALDAFIYAWRLAKYRRSLKIVLGTDLTFYLTTELATGIVLMILSPVTVISNALLLFTIFKDPLKCFRTPPTYFIVALALVDLITGIFIEPFFIMARLVRYITWTRLASEPYKSLWFVGVILSYVGLNASFLLVLGLIVSQFIAITYPHRYRAIVTTRRVLACVILSCVYFTGFILLQYVGVPLSTLYKVDLHLHSTLITVLLISSSLLLLISFHKFEETSRRITTQNSEIRYARGGHESKNPCNRISQRQFTMVTLILSGILIVCSIPHIVLVHLRFYMKQETLQERLDLFAFVIIVDEMMFVKVALDAFIYAWRLAKYRRSLKIVLGCNANQVSPDAPEIRTMDNFTFQ</sequence>
<organism evidence="12 13">
    <name type="scientific">Porites lobata</name>
    <dbReference type="NCBI Taxonomy" id="104759"/>
    <lineage>
        <taxon>Eukaryota</taxon>
        <taxon>Metazoa</taxon>
        <taxon>Cnidaria</taxon>
        <taxon>Anthozoa</taxon>
        <taxon>Hexacorallia</taxon>
        <taxon>Scleractinia</taxon>
        <taxon>Fungiina</taxon>
        <taxon>Poritidae</taxon>
        <taxon>Porites</taxon>
    </lineage>
</organism>
<feature type="transmembrane region" description="Helical" evidence="10">
    <location>
        <begin position="224"/>
        <end position="244"/>
    </location>
</feature>
<feature type="non-terminal residue" evidence="12">
    <location>
        <position position="628"/>
    </location>
</feature>
<keyword evidence="9" id="KW-0807">Transducer</keyword>
<accession>A0ABN8NGV4</accession>
<gene>
    <name evidence="12" type="ORF">PLOB_00017851</name>
</gene>
<feature type="domain" description="G-protein coupled receptors family 1 profile" evidence="11">
    <location>
        <begin position="22"/>
        <end position="285"/>
    </location>
</feature>
<keyword evidence="7" id="KW-0675">Receptor</keyword>
<feature type="transmembrane region" description="Helical" evidence="10">
    <location>
        <begin position="93"/>
        <end position="119"/>
    </location>
</feature>
<evidence type="ECO:0000259" key="11">
    <source>
        <dbReference type="PROSITE" id="PS50262"/>
    </source>
</evidence>
<reference evidence="12 13" key="1">
    <citation type="submission" date="2022-05" db="EMBL/GenBank/DDBJ databases">
        <authorList>
            <consortium name="Genoscope - CEA"/>
            <person name="William W."/>
        </authorList>
    </citation>
    <scope>NUCLEOTIDE SEQUENCE [LARGE SCALE GENOMIC DNA]</scope>
</reference>
<feature type="transmembrane region" description="Helical" evidence="10">
    <location>
        <begin position="391"/>
        <end position="416"/>
    </location>
</feature>
<evidence type="ECO:0000256" key="2">
    <source>
        <dbReference type="ARBA" id="ARBA00022475"/>
    </source>
</evidence>
<feature type="transmembrane region" description="Helical" evidence="10">
    <location>
        <begin position="131"/>
        <end position="152"/>
    </location>
</feature>
<dbReference type="Pfam" id="PF00001">
    <property type="entry name" value="7tm_1"/>
    <property type="match status" value="1"/>
</dbReference>
<dbReference type="InterPro" id="IPR000276">
    <property type="entry name" value="GPCR_Rhodpsn"/>
</dbReference>
<dbReference type="InterPro" id="IPR017452">
    <property type="entry name" value="GPCR_Rhodpsn_7TM"/>
</dbReference>
<keyword evidence="4 10" id="KW-1133">Transmembrane helix</keyword>
<evidence type="ECO:0000256" key="3">
    <source>
        <dbReference type="ARBA" id="ARBA00022692"/>
    </source>
</evidence>
<protein>
    <recommendedName>
        <fullName evidence="11">G-protein coupled receptors family 1 profile domain-containing protein</fullName>
    </recommendedName>
</protein>
<name>A0ABN8NGV4_9CNID</name>
<evidence type="ECO:0000256" key="7">
    <source>
        <dbReference type="ARBA" id="ARBA00023170"/>
    </source>
</evidence>
<feature type="transmembrane region" description="Helical" evidence="10">
    <location>
        <begin position="532"/>
        <end position="556"/>
    </location>
</feature>
<feature type="transmembrane region" description="Helical" evidence="10">
    <location>
        <begin position="349"/>
        <end position="371"/>
    </location>
</feature>
<feature type="domain" description="G-protein coupled receptors family 1 profile" evidence="11">
    <location>
        <begin position="328"/>
        <end position="590"/>
    </location>
</feature>
<keyword evidence="3 10" id="KW-0812">Transmembrane</keyword>
<feature type="transmembrane region" description="Helical" evidence="10">
    <location>
        <begin position="437"/>
        <end position="457"/>
    </location>
</feature>
<keyword evidence="13" id="KW-1185">Reference proteome</keyword>
<comment type="subcellular location">
    <subcellularLocation>
        <location evidence="1">Cell membrane</location>
        <topology evidence="1">Multi-pass membrane protein</topology>
    </subcellularLocation>
</comment>
<feature type="transmembrane region" description="Helical" evidence="10">
    <location>
        <begin position="312"/>
        <end position="337"/>
    </location>
</feature>
<dbReference type="Gene3D" id="1.20.1070.10">
    <property type="entry name" value="Rhodopsin 7-helix transmembrane proteins"/>
    <property type="match status" value="2"/>
</dbReference>
<dbReference type="EMBL" id="CALNXK010000021">
    <property type="protein sequence ID" value="CAH3108788.1"/>
    <property type="molecule type" value="Genomic_DNA"/>
</dbReference>
<evidence type="ECO:0000256" key="10">
    <source>
        <dbReference type="SAM" id="Phobius"/>
    </source>
</evidence>
<dbReference type="SUPFAM" id="SSF81321">
    <property type="entry name" value="Family A G protein-coupled receptor-like"/>
    <property type="match status" value="2"/>
</dbReference>
<feature type="transmembrane region" description="Helical" evidence="10">
    <location>
        <begin position="568"/>
        <end position="592"/>
    </location>
</feature>
<feature type="transmembrane region" description="Helical" evidence="10">
    <location>
        <begin position="164"/>
        <end position="186"/>
    </location>
</feature>